<dbReference type="InterPro" id="IPR007454">
    <property type="entry name" value="UPF0250_YbeD-like"/>
</dbReference>
<accession>A0A645B737</accession>
<gene>
    <name evidence="2" type="ORF">SDC9_108074</name>
</gene>
<protein>
    <submittedName>
        <fullName evidence="2">Uncharacterized protein</fullName>
    </submittedName>
</protein>
<dbReference type="HAMAP" id="MF_00659">
    <property type="entry name" value="UPF0250"/>
    <property type="match status" value="1"/>
</dbReference>
<name>A0A645B737_9ZZZZ</name>
<comment type="similarity">
    <text evidence="1">Belongs to the UPF0250 family.</text>
</comment>
<comment type="caution">
    <text evidence="2">The sequence shown here is derived from an EMBL/GenBank/DDBJ whole genome shotgun (WGS) entry which is preliminary data.</text>
</comment>
<sequence>MKDSNAPQLEFPLIFPLKVIGLNEDDFEGFVVGIVRKHFPDLLGENITSRPSNGDKYLSISVEFWAESRDKVDALCAELATHSRVKMLL</sequence>
<evidence type="ECO:0000256" key="1">
    <source>
        <dbReference type="ARBA" id="ARBA00008460"/>
    </source>
</evidence>
<dbReference type="AlphaFoldDB" id="A0A645B737"/>
<reference evidence="2" key="1">
    <citation type="submission" date="2019-08" db="EMBL/GenBank/DDBJ databases">
        <authorList>
            <person name="Kucharzyk K."/>
            <person name="Murdoch R.W."/>
            <person name="Higgins S."/>
            <person name="Loffler F."/>
        </authorList>
    </citation>
    <scope>NUCLEOTIDE SEQUENCE</scope>
</reference>
<dbReference type="Gene3D" id="3.30.70.260">
    <property type="match status" value="1"/>
</dbReference>
<dbReference type="GO" id="GO:0005829">
    <property type="term" value="C:cytosol"/>
    <property type="evidence" value="ECO:0007669"/>
    <property type="project" value="TreeGrafter"/>
</dbReference>
<organism evidence="2">
    <name type="scientific">bioreactor metagenome</name>
    <dbReference type="NCBI Taxonomy" id="1076179"/>
    <lineage>
        <taxon>unclassified sequences</taxon>
        <taxon>metagenomes</taxon>
        <taxon>ecological metagenomes</taxon>
    </lineage>
</organism>
<dbReference type="PANTHER" id="PTHR38036:SF1">
    <property type="entry name" value="UPF0250 PROTEIN YBED"/>
    <property type="match status" value="1"/>
</dbReference>
<evidence type="ECO:0000313" key="2">
    <source>
        <dbReference type="EMBL" id="MPM61217.1"/>
    </source>
</evidence>
<dbReference type="Pfam" id="PF04359">
    <property type="entry name" value="DUF493"/>
    <property type="match status" value="1"/>
</dbReference>
<dbReference type="InterPro" id="IPR027471">
    <property type="entry name" value="YbeD-like_sf"/>
</dbReference>
<dbReference type="EMBL" id="VSSQ01018218">
    <property type="protein sequence ID" value="MPM61217.1"/>
    <property type="molecule type" value="Genomic_DNA"/>
</dbReference>
<dbReference type="PANTHER" id="PTHR38036">
    <property type="entry name" value="UPF0250 PROTEIN YBED"/>
    <property type="match status" value="1"/>
</dbReference>
<proteinExistence type="inferred from homology"/>
<dbReference type="SUPFAM" id="SSF117991">
    <property type="entry name" value="YbeD/HP0495-like"/>
    <property type="match status" value="1"/>
</dbReference>